<dbReference type="PIRSF" id="PIRSF005822">
    <property type="entry name" value="NDUA2"/>
    <property type="match status" value="1"/>
</dbReference>
<dbReference type="InterPro" id="IPR036249">
    <property type="entry name" value="Thioredoxin-like_sf"/>
</dbReference>
<dbReference type="eggNOG" id="KOG3446">
    <property type="taxonomic scope" value="Eukaryota"/>
</dbReference>
<dbReference type="InParanoid" id="D7G6C8"/>
<sequence>MAWRASLSRNVRELRFCCCNISQSGAPVREFFRTNYAELKALNPGFPILLREGTGADPYLLATYDYGVEHRLSLSGLSQENIAKEVEKAVEKGSSLPLSPMQPSFRSASAGAVKA</sequence>
<keyword evidence="5" id="KW-0679">Respiratory chain</keyword>
<evidence type="ECO:0000256" key="1">
    <source>
        <dbReference type="ARBA" id="ARBA00003195"/>
    </source>
</evidence>
<dbReference type="Proteomes" id="UP000002630">
    <property type="component" value="Linkage Group LG04"/>
</dbReference>
<keyword evidence="4" id="KW-0813">Transport</keyword>
<comment type="similarity">
    <text evidence="3">Belongs to the complex I NDUFA2 subunit family.</text>
</comment>
<dbReference type="InterPro" id="IPR007741">
    <property type="entry name" value="Ribosomal_mL43/mS25/NADH_DH"/>
</dbReference>
<dbReference type="AlphaFoldDB" id="D7G6C8"/>
<protein>
    <recommendedName>
        <fullName evidence="11">Ribosomal protein/NADH dehydrogenase domain-containing protein</fullName>
    </recommendedName>
</protein>
<evidence type="ECO:0000313" key="13">
    <source>
        <dbReference type="Proteomes" id="UP000002630"/>
    </source>
</evidence>
<evidence type="ECO:0000259" key="11">
    <source>
        <dbReference type="SMART" id="SM00916"/>
    </source>
</evidence>
<evidence type="ECO:0000256" key="8">
    <source>
        <dbReference type="ARBA" id="ARBA00023128"/>
    </source>
</evidence>
<dbReference type="Pfam" id="PF05047">
    <property type="entry name" value="L51_S25_CI-B8"/>
    <property type="match status" value="1"/>
</dbReference>
<comment type="subcellular location">
    <subcellularLocation>
        <location evidence="2">Mitochondrion inner membrane</location>
        <topology evidence="2">Peripheral membrane protein</topology>
        <orientation evidence="2">Matrix side</orientation>
    </subcellularLocation>
</comment>
<dbReference type="Gene3D" id="3.40.30.10">
    <property type="entry name" value="Glutaredoxin"/>
    <property type="match status" value="1"/>
</dbReference>
<gene>
    <name evidence="12" type="ORF">Esi_0073_0112</name>
</gene>
<dbReference type="PANTHER" id="PTHR12878:SF0">
    <property type="entry name" value="NADH DEHYDROGENASE [UBIQUINONE] 1 ALPHA SUBCOMPLEX SUBUNIT 2"/>
    <property type="match status" value="1"/>
</dbReference>
<keyword evidence="7" id="KW-0249">Electron transport</keyword>
<dbReference type="PANTHER" id="PTHR12878">
    <property type="entry name" value="NADH-UBIQUINONE OXIDOREDUCTASE B8 SUBUNIT"/>
    <property type="match status" value="1"/>
</dbReference>
<proteinExistence type="inferred from homology"/>
<evidence type="ECO:0000256" key="7">
    <source>
        <dbReference type="ARBA" id="ARBA00022982"/>
    </source>
</evidence>
<organism evidence="12 13">
    <name type="scientific">Ectocarpus siliculosus</name>
    <name type="common">Brown alga</name>
    <name type="synonym">Conferva siliculosa</name>
    <dbReference type="NCBI Taxonomy" id="2880"/>
    <lineage>
        <taxon>Eukaryota</taxon>
        <taxon>Sar</taxon>
        <taxon>Stramenopiles</taxon>
        <taxon>Ochrophyta</taxon>
        <taxon>PX clade</taxon>
        <taxon>Phaeophyceae</taxon>
        <taxon>Ectocarpales</taxon>
        <taxon>Ectocarpaceae</taxon>
        <taxon>Ectocarpus</taxon>
    </lineage>
</organism>
<keyword evidence="13" id="KW-1185">Reference proteome</keyword>
<name>D7G6C8_ECTSI</name>
<keyword evidence="8" id="KW-0496">Mitochondrion</keyword>
<evidence type="ECO:0000256" key="4">
    <source>
        <dbReference type="ARBA" id="ARBA00022448"/>
    </source>
</evidence>
<evidence type="ECO:0000256" key="6">
    <source>
        <dbReference type="ARBA" id="ARBA00022792"/>
    </source>
</evidence>
<dbReference type="OMA" id="FIEQQYV"/>
<evidence type="ECO:0000256" key="5">
    <source>
        <dbReference type="ARBA" id="ARBA00022660"/>
    </source>
</evidence>
<dbReference type="OrthoDB" id="10250268at2759"/>
<dbReference type="InterPro" id="IPR016464">
    <property type="entry name" value="NADH_Ub_cplx-1_asu_su-2"/>
</dbReference>
<evidence type="ECO:0000256" key="9">
    <source>
        <dbReference type="ARBA" id="ARBA00023136"/>
    </source>
</evidence>
<evidence type="ECO:0000256" key="3">
    <source>
        <dbReference type="ARBA" id="ARBA00008939"/>
    </source>
</evidence>
<feature type="region of interest" description="Disordered" evidence="10">
    <location>
        <begin position="93"/>
        <end position="115"/>
    </location>
</feature>
<dbReference type="SMART" id="SM00916">
    <property type="entry name" value="L51_S25_CI-B8"/>
    <property type="match status" value="1"/>
</dbReference>
<dbReference type="SUPFAM" id="SSF52833">
    <property type="entry name" value="Thioredoxin-like"/>
    <property type="match status" value="1"/>
</dbReference>
<evidence type="ECO:0000313" key="12">
    <source>
        <dbReference type="EMBL" id="CBJ27523.1"/>
    </source>
</evidence>
<accession>D7G6C8</accession>
<keyword evidence="9" id="KW-0472">Membrane</keyword>
<keyword evidence="6" id="KW-0999">Mitochondrion inner membrane</keyword>
<dbReference type="EMBL" id="FN649729">
    <property type="protein sequence ID" value="CBJ27523.1"/>
    <property type="molecule type" value="Genomic_DNA"/>
</dbReference>
<feature type="domain" description="Ribosomal protein/NADH dehydrogenase" evidence="11">
    <location>
        <begin position="20"/>
        <end position="93"/>
    </location>
</feature>
<dbReference type="STRING" id="2880.D7G6C8"/>
<dbReference type="EMBL" id="FN648960">
    <property type="protein sequence ID" value="CBJ27523.1"/>
    <property type="molecule type" value="Genomic_DNA"/>
</dbReference>
<reference evidence="12 13" key="1">
    <citation type="journal article" date="2010" name="Nature">
        <title>The Ectocarpus genome and the independent evolution of multicellularity in brown algae.</title>
        <authorList>
            <person name="Cock J.M."/>
            <person name="Sterck L."/>
            <person name="Rouze P."/>
            <person name="Scornet D."/>
            <person name="Allen A.E."/>
            <person name="Amoutzias G."/>
            <person name="Anthouard V."/>
            <person name="Artiguenave F."/>
            <person name="Aury J.M."/>
            <person name="Badger J.H."/>
            <person name="Beszteri B."/>
            <person name="Billiau K."/>
            <person name="Bonnet E."/>
            <person name="Bothwell J.H."/>
            <person name="Bowler C."/>
            <person name="Boyen C."/>
            <person name="Brownlee C."/>
            <person name="Carrano C.J."/>
            <person name="Charrier B."/>
            <person name="Cho G.Y."/>
            <person name="Coelho S.M."/>
            <person name="Collen J."/>
            <person name="Corre E."/>
            <person name="Da Silva C."/>
            <person name="Delage L."/>
            <person name="Delaroque N."/>
            <person name="Dittami S.M."/>
            <person name="Doulbeau S."/>
            <person name="Elias M."/>
            <person name="Farnham G."/>
            <person name="Gachon C.M."/>
            <person name="Gschloessl B."/>
            <person name="Heesch S."/>
            <person name="Jabbari K."/>
            <person name="Jubin C."/>
            <person name="Kawai H."/>
            <person name="Kimura K."/>
            <person name="Kloareg B."/>
            <person name="Kupper F.C."/>
            <person name="Lang D."/>
            <person name="Le Bail A."/>
            <person name="Leblanc C."/>
            <person name="Lerouge P."/>
            <person name="Lohr M."/>
            <person name="Lopez P.J."/>
            <person name="Martens C."/>
            <person name="Maumus F."/>
            <person name="Michel G."/>
            <person name="Miranda-Saavedra D."/>
            <person name="Morales J."/>
            <person name="Moreau H."/>
            <person name="Motomura T."/>
            <person name="Nagasato C."/>
            <person name="Napoli C.A."/>
            <person name="Nelson D.R."/>
            <person name="Nyvall-Collen P."/>
            <person name="Peters A.F."/>
            <person name="Pommier C."/>
            <person name="Potin P."/>
            <person name="Poulain J."/>
            <person name="Quesneville H."/>
            <person name="Read B."/>
            <person name="Rensing S.A."/>
            <person name="Ritter A."/>
            <person name="Rousvoal S."/>
            <person name="Samanta M."/>
            <person name="Samson G."/>
            <person name="Schroeder D.C."/>
            <person name="Segurens B."/>
            <person name="Strittmatter M."/>
            <person name="Tonon T."/>
            <person name="Tregear J.W."/>
            <person name="Valentin K."/>
            <person name="von Dassow P."/>
            <person name="Yamagishi T."/>
            <person name="Van de Peer Y."/>
            <person name="Wincker P."/>
        </authorList>
    </citation>
    <scope>NUCLEOTIDE SEQUENCE [LARGE SCALE GENOMIC DNA]</scope>
    <source>
        <strain evidence="13">Ec32 / CCAP1310/4</strain>
    </source>
</reference>
<evidence type="ECO:0000256" key="10">
    <source>
        <dbReference type="SAM" id="MobiDB-lite"/>
    </source>
</evidence>
<evidence type="ECO:0000256" key="2">
    <source>
        <dbReference type="ARBA" id="ARBA00004443"/>
    </source>
</evidence>
<dbReference type="GO" id="GO:0005743">
    <property type="term" value="C:mitochondrial inner membrane"/>
    <property type="evidence" value="ECO:0007669"/>
    <property type="project" value="UniProtKB-SubCell"/>
</dbReference>
<comment type="function">
    <text evidence="1">Accessory subunit of the mitochondrial membrane respiratory chain NADH dehydrogenase (Complex I), that is believed not to be involved in catalysis. Complex I functions in the transfer of electrons from NADH to the respiratory chain. The immediate electron acceptor for the enzyme is believed to be ubiquinone.</text>
</comment>